<comment type="caution">
    <text evidence="3">The sequence shown here is derived from an EMBL/GenBank/DDBJ whole genome shotgun (WGS) entry which is preliminary data.</text>
</comment>
<reference evidence="3 4" key="1">
    <citation type="submission" date="2018-10" db="EMBL/GenBank/DDBJ databases">
        <title>Aeromicrobium sp. 9W16Y-2 whole genome shotgun sequence.</title>
        <authorList>
            <person name="Li F."/>
        </authorList>
    </citation>
    <scope>NUCLEOTIDE SEQUENCE [LARGE SCALE GENOMIC DNA]</scope>
    <source>
        <strain evidence="3 4">9W16Y-2</strain>
    </source>
</reference>
<dbReference type="Proteomes" id="UP000282515">
    <property type="component" value="Unassembled WGS sequence"/>
</dbReference>
<feature type="compositionally biased region" description="Low complexity" evidence="1">
    <location>
        <begin position="64"/>
        <end position="76"/>
    </location>
</feature>
<evidence type="ECO:0000313" key="4">
    <source>
        <dbReference type="Proteomes" id="UP000282515"/>
    </source>
</evidence>
<name>A0A3L8PJG6_9ACTN</name>
<feature type="region of interest" description="Disordered" evidence="1">
    <location>
        <begin position="54"/>
        <end position="110"/>
    </location>
</feature>
<gene>
    <name evidence="3" type="ORF">D9V41_10625</name>
</gene>
<dbReference type="OrthoDB" id="5187212at2"/>
<sequence length="110" mass="11631">MTHEAPLPDYDELTTSAIQSQIRTLDAEALDQLLAYERAHADRPLVVQTIEHRLDALHSGESPSGGDPTGAAPGAGESVDVPRQTDGHTDAPPVNPPSHGDPTNPAQPRD</sequence>
<protein>
    <recommendedName>
        <fullName evidence="2">DUF8129 domain-containing protein</fullName>
    </recommendedName>
</protein>
<organism evidence="3 4">
    <name type="scientific">Aeromicrobium phragmitis</name>
    <dbReference type="NCBI Taxonomy" id="2478914"/>
    <lineage>
        <taxon>Bacteria</taxon>
        <taxon>Bacillati</taxon>
        <taxon>Actinomycetota</taxon>
        <taxon>Actinomycetes</taxon>
        <taxon>Propionibacteriales</taxon>
        <taxon>Nocardioidaceae</taxon>
        <taxon>Aeromicrobium</taxon>
    </lineage>
</organism>
<evidence type="ECO:0000313" key="3">
    <source>
        <dbReference type="EMBL" id="RLV55536.1"/>
    </source>
</evidence>
<dbReference type="Pfam" id="PF26450">
    <property type="entry name" value="DUF8129"/>
    <property type="match status" value="1"/>
</dbReference>
<accession>A0A3L8PJG6</accession>
<dbReference type="AlphaFoldDB" id="A0A3L8PJG6"/>
<dbReference type="RefSeq" id="WP_121794538.1">
    <property type="nucleotide sequence ID" value="NZ_RDBF01000007.1"/>
</dbReference>
<proteinExistence type="predicted"/>
<evidence type="ECO:0000256" key="1">
    <source>
        <dbReference type="SAM" id="MobiDB-lite"/>
    </source>
</evidence>
<dbReference type="EMBL" id="RDBF01000007">
    <property type="protein sequence ID" value="RLV55536.1"/>
    <property type="molecule type" value="Genomic_DNA"/>
</dbReference>
<dbReference type="InterPro" id="IPR058442">
    <property type="entry name" value="DUF8129"/>
</dbReference>
<evidence type="ECO:0000259" key="2">
    <source>
        <dbReference type="Pfam" id="PF26450"/>
    </source>
</evidence>
<feature type="domain" description="DUF8129" evidence="2">
    <location>
        <begin position="15"/>
        <end position="58"/>
    </location>
</feature>
<keyword evidence="4" id="KW-1185">Reference proteome</keyword>